<dbReference type="InterPro" id="IPR036388">
    <property type="entry name" value="WH-like_DNA-bd_sf"/>
</dbReference>
<dbReference type="PROSITE" id="PS52050">
    <property type="entry name" value="WYL"/>
    <property type="match status" value="1"/>
</dbReference>
<dbReference type="InterPro" id="IPR001034">
    <property type="entry name" value="DeoR_HTH"/>
</dbReference>
<dbReference type="OrthoDB" id="3616433at2"/>
<keyword evidence="5" id="KW-1185">Reference proteome</keyword>
<dbReference type="Pfam" id="PF13280">
    <property type="entry name" value="WYL"/>
    <property type="match status" value="1"/>
</dbReference>
<keyword evidence="2" id="KW-0804">Transcription</keyword>
<dbReference type="Proteomes" id="UP000239494">
    <property type="component" value="Unassembled WGS sequence"/>
</dbReference>
<dbReference type="PANTHER" id="PTHR34580:SF3">
    <property type="entry name" value="PROTEIN PAFB"/>
    <property type="match status" value="1"/>
</dbReference>
<dbReference type="GO" id="GO:0003700">
    <property type="term" value="F:DNA-binding transcription factor activity"/>
    <property type="evidence" value="ECO:0007669"/>
    <property type="project" value="InterPro"/>
</dbReference>
<dbReference type="InterPro" id="IPR026881">
    <property type="entry name" value="WYL_dom"/>
</dbReference>
<dbReference type="Gene3D" id="1.10.10.10">
    <property type="entry name" value="Winged helix-like DNA-binding domain superfamily/Winged helix DNA-binding domain"/>
    <property type="match status" value="1"/>
</dbReference>
<dbReference type="AlphaFoldDB" id="A0A2T0SC45"/>
<dbReference type="InterPro" id="IPR028349">
    <property type="entry name" value="PafC-like"/>
</dbReference>
<dbReference type="PANTHER" id="PTHR34580">
    <property type="match status" value="1"/>
</dbReference>
<dbReference type="PROSITE" id="PS51000">
    <property type="entry name" value="HTH_DEOR_2"/>
    <property type="match status" value="1"/>
</dbReference>
<keyword evidence="4" id="KW-0238">DNA-binding</keyword>
<keyword evidence="1" id="KW-0805">Transcription regulation</keyword>
<accession>A0A2T0SC45</accession>
<feature type="domain" description="HTH deoR-type" evidence="3">
    <location>
        <begin position="4"/>
        <end position="63"/>
    </location>
</feature>
<evidence type="ECO:0000256" key="1">
    <source>
        <dbReference type="ARBA" id="ARBA00023015"/>
    </source>
</evidence>
<dbReference type="PIRSF" id="PIRSF016838">
    <property type="entry name" value="PafC"/>
    <property type="match status" value="1"/>
</dbReference>
<organism evidence="4 5">
    <name type="scientific">Umezawaea tangerina</name>
    <dbReference type="NCBI Taxonomy" id="84725"/>
    <lineage>
        <taxon>Bacteria</taxon>
        <taxon>Bacillati</taxon>
        <taxon>Actinomycetota</taxon>
        <taxon>Actinomycetes</taxon>
        <taxon>Pseudonocardiales</taxon>
        <taxon>Pseudonocardiaceae</taxon>
        <taxon>Umezawaea</taxon>
    </lineage>
</organism>
<dbReference type="Pfam" id="PF08279">
    <property type="entry name" value="HTH_11"/>
    <property type="match status" value="1"/>
</dbReference>
<proteinExistence type="predicted"/>
<dbReference type="InterPro" id="IPR013196">
    <property type="entry name" value="HTH_11"/>
</dbReference>
<dbReference type="SUPFAM" id="SSF46785">
    <property type="entry name" value="Winged helix' DNA-binding domain"/>
    <property type="match status" value="1"/>
</dbReference>
<evidence type="ECO:0000313" key="5">
    <source>
        <dbReference type="Proteomes" id="UP000239494"/>
    </source>
</evidence>
<reference evidence="4 5" key="1">
    <citation type="submission" date="2018-03" db="EMBL/GenBank/DDBJ databases">
        <title>Genomic Encyclopedia of Archaeal and Bacterial Type Strains, Phase II (KMG-II): from individual species to whole genera.</title>
        <authorList>
            <person name="Goeker M."/>
        </authorList>
    </citation>
    <scope>NUCLEOTIDE SEQUENCE [LARGE SCALE GENOMIC DNA]</scope>
    <source>
        <strain evidence="4 5">DSM 44720</strain>
    </source>
</reference>
<dbReference type="GO" id="GO:0003677">
    <property type="term" value="F:DNA binding"/>
    <property type="evidence" value="ECO:0007669"/>
    <property type="project" value="UniProtKB-KW"/>
</dbReference>
<dbReference type="RefSeq" id="WP_106196652.1">
    <property type="nucleotide sequence ID" value="NZ_PVTF01000023.1"/>
</dbReference>
<sequence>MARPTARVLTLLELLQSGGTRTSAELAERLDVDGRTVRRYVEHLRDLGIPVDTVRGRYGGYRLARHYRMPPLMLTDEEALAVVWGLLLTGRSGSGPASIGDVEAATSKVRRVLPPALARQIDAVVDTVDFTGGRTGEAERTGGREEASARVLLGLAKAAADRRPIAFDYVPRHGRARSRTVHPHGIVAVNGLLYLTGHDVGRQAERTFRLDRIAGLRLLEGTFEVPDDLDPVQRVVGPLAAGPGRHEVSVLVDADATHVRALFPETLASVEPVADVAGNGHRLRVFVRAERLEWVAGRLAALDRPFVIERPQALHGAIAALGRKLIAAAVVDPGGDSG</sequence>
<dbReference type="EMBL" id="PVTF01000023">
    <property type="protein sequence ID" value="PRY30982.1"/>
    <property type="molecule type" value="Genomic_DNA"/>
</dbReference>
<dbReference type="InterPro" id="IPR036390">
    <property type="entry name" value="WH_DNA-bd_sf"/>
</dbReference>
<gene>
    <name evidence="4" type="ORF">CLV43_12384</name>
</gene>
<protein>
    <submittedName>
        <fullName evidence="4">Putative DNA-binding transcriptional regulator YafY</fullName>
    </submittedName>
</protein>
<evidence type="ECO:0000259" key="3">
    <source>
        <dbReference type="PROSITE" id="PS51000"/>
    </source>
</evidence>
<dbReference type="InterPro" id="IPR051534">
    <property type="entry name" value="CBASS_pafABC_assoc_protein"/>
</dbReference>
<comment type="caution">
    <text evidence="4">The sequence shown here is derived from an EMBL/GenBank/DDBJ whole genome shotgun (WGS) entry which is preliminary data.</text>
</comment>
<evidence type="ECO:0000256" key="2">
    <source>
        <dbReference type="ARBA" id="ARBA00023163"/>
    </source>
</evidence>
<name>A0A2T0SC45_9PSEU</name>
<evidence type="ECO:0000313" key="4">
    <source>
        <dbReference type="EMBL" id="PRY30982.1"/>
    </source>
</evidence>